<proteinExistence type="predicted"/>
<dbReference type="EMBL" id="JBHUKR010000022">
    <property type="protein sequence ID" value="MFD2421636.1"/>
    <property type="molecule type" value="Genomic_DNA"/>
</dbReference>
<keyword evidence="2" id="KW-1185">Reference proteome</keyword>
<name>A0ABW5G3G5_9PSEU</name>
<accession>A0ABW5G3G5</accession>
<evidence type="ECO:0000313" key="1">
    <source>
        <dbReference type="EMBL" id="MFD2421636.1"/>
    </source>
</evidence>
<comment type="caution">
    <text evidence="1">The sequence shown here is derived from an EMBL/GenBank/DDBJ whole genome shotgun (WGS) entry which is preliminary data.</text>
</comment>
<reference evidence="2" key="1">
    <citation type="journal article" date="2019" name="Int. J. Syst. Evol. Microbiol.">
        <title>The Global Catalogue of Microorganisms (GCM) 10K type strain sequencing project: providing services to taxonomists for standard genome sequencing and annotation.</title>
        <authorList>
            <consortium name="The Broad Institute Genomics Platform"/>
            <consortium name="The Broad Institute Genome Sequencing Center for Infectious Disease"/>
            <person name="Wu L."/>
            <person name="Ma J."/>
        </authorList>
    </citation>
    <scope>NUCLEOTIDE SEQUENCE [LARGE SCALE GENOMIC DNA]</scope>
    <source>
        <strain evidence="2">CGMCC 4.7645</strain>
    </source>
</reference>
<organism evidence="1 2">
    <name type="scientific">Amycolatopsis pigmentata</name>
    <dbReference type="NCBI Taxonomy" id="450801"/>
    <lineage>
        <taxon>Bacteria</taxon>
        <taxon>Bacillati</taxon>
        <taxon>Actinomycetota</taxon>
        <taxon>Actinomycetes</taxon>
        <taxon>Pseudonocardiales</taxon>
        <taxon>Pseudonocardiaceae</taxon>
        <taxon>Amycolatopsis</taxon>
    </lineage>
</organism>
<protein>
    <submittedName>
        <fullName evidence="1">Uncharacterized protein</fullName>
    </submittedName>
</protein>
<evidence type="ECO:0000313" key="2">
    <source>
        <dbReference type="Proteomes" id="UP001597417"/>
    </source>
</evidence>
<dbReference type="RefSeq" id="WP_378270330.1">
    <property type="nucleotide sequence ID" value="NZ_JBHUKR010000022.1"/>
</dbReference>
<dbReference type="Proteomes" id="UP001597417">
    <property type="component" value="Unassembled WGS sequence"/>
</dbReference>
<sequence>MTTVPPADQSETDAAVEAAIATVARHYIAKAVRDAKDFDRIVWEDYPELCAVDFDRVGNLAVGIAAGLEDNPAAYEAAIRRLAARASDQEPQP</sequence>
<gene>
    <name evidence="1" type="ORF">ACFSXZ_35425</name>
</gene>